<accession>A0ABV3STV3</accession>
<dbReference type="Pfam" id="PF02810">
    <property type="entry name" value="SEC-C"/>
    <property type="match status" value="1"/>
</dbReference>
<protein>
    <submittedName>
        <fullName evidence="1">SEC-C metal-binding domain-containing protein</fullName>
    </submittedName>
</protein>
<organism evidence="1 2">
    <name type="scientific">Nocardioides eburneus</name>
    <dbReference type="NCBI Taxonomy" id="3231482"/>
    <lineage>
        <taxon>Bacteria</taxon>
        <taxon>Bacillati</taxon>
        <taxon>Actinomycetota</taxon>
        <taxon>Actinomycetes</taxon>
        <taxon>Propionibacteriales</taxon>
        <taxon>Nocardioidaceae</taxon>
        <taxon>Nocardioides</taxon>
    </lineage>
</organism>
<name>A0ABV3STV3_9ACTN</name>
<gene>
    <name evidence="1" type="ORF">AB3X52_01980</name>
</gene>
<evidence type="ECO:0000313" key="1">
    <source>
        <dbReference type="EMBL" id="MEX0426371.1"/>
    </source>
</evidence>
<dbReference type="Gene3D" id="3.10.450.50">
    <property type="match status" value="1"/>
</dbReference>
<comment type="caution">
    <text evidence="1">The sequence shown here is derived from an EMBL/GenBank/DDBJ whole genome shotgun (WGS) entry which is preliminary data.</text>
</comment>
<dbReference type="InterPro" id="IPR004027">
    <property type="entry name" value="SEC_C_motif"/>
</dbReference>
<dbReference type="SUPFAM" id="SSF103642">
    <property type="entry name" value="Sec-C motif"/>
    <property type="match status" value="1"/>
</dbReference>
<keyword evidence="2" id="KW-1185">Reference proteome</keyword>
<dbReference type="EMBL" id="JBFPJR010000002">
    <property type="protein sequence ID" value="MEX0426371.1"/>
    <property type="molecule type" value="Genomic_DNA"/>
</dbReference>
<evidence type="ECO:0000313" key="2">
    <source>
        <dbReference type="Proteomes" id="UP001556631"/>
    </source>
</evidence>
<dbReference type="Proteomes" id="UP001556631">
    <property type="component" value="Unassembled WGS sequence"/>
</dbReference>
<reference evidence="1 2" key="1">
    <citation type="submission" date="2024-07" db="EMBL/GenBank/DDBJ databases">
        <authorList>
            <person name="Lee S."/>
            <person name="Kang M."/>
        </authorList>
    </citation>
    <scope>NUCLEOTIDE SEQUENCE [LARGE SCALE GENOMIC DNA]</scope>
    <source>
        <strain evidence="1 2">DS6</strain>
    </source>
</reference>
<dbReference type="RefSeq" id="WP_367991021.1">
    <property type="nucleotide sequence ID" value="NZ_JBFPJR010000002.1"/>
</dbReference>
<sequence>MLDAVRDQIDDLTARVPRDEIAPTLESVGRELPHGAESRAEYFSSAADWYVMMAAYDDARRCLDEARADGGETTVDVDVQLVDLLLRSDDRGELESTVTRLRHRARELDDLDRQMVAESFEEAGRLEDAHRWFTVVLRDTDPDDLDAYHPAYPASLGRLRVRKALGLPTDRFDAAAERARRSARLDAPDAVDDAPGTVRGEPVRLAVLYWPPSELERLAERWPEEGAGYGTPEEHRASIREALRSYADKGTPVSVAHGDVDEYAAYCAARDLDPEESGSRAAYSAELARTGRARAWPPGRNESCWCGSGVKFKRCCGRPGA</sequence>
<proteinExistence type="predicted"/>